<dbReference type="GO" id="GO:0004520">
    <property type="term" value="F:DNA endonuclease activity"/>
    <property type="evidence" value="ECO:0007669"/>
    <property type="project" value="TreeGrafter"/>
</dbReference>
<dbReference type="OrthoDB" id="5552842at2759"/>
<dbReference type="VEuPathDB" id="FungiDB:DEHA2E17248g"/>
<feature type="domain" description="Mitochondrial resolvase Ydc2 catalytic" evidence="1">
    <location>
        <begin position="55"/>
        <end position="291"/>
    </location>
</feature>
<dbReference type="GO" id="GO:0000402">
    <property type="term" value="F:crossed form four-way junction DNA binding"/>
    <property type="evidence" value="ECO:0007669"/>
    <property type="project" value="TreeGrafter"/>
</dbReference>
<dbReference type="InterPro" id="IPR039197">
    <property type="entry name" value="Mrs1/Cce1"/>
</dbReference>
<accession>Q6BP18</accession>
<keyword evidence="3" id="KW-1185">Reference proteome</keyword>
<dbReference type="GO" id="GO:0070336">
    <property type="term" value="F:flap-structured DNA binding"/>
    <property type="evidence" value="ECO:0007669"/>
    <property type="project" value="TreeGrafter"/>
</dbReference>
<dbReference type="OMA" id="YPQIVIP"/>
<dbReference type="GO" id="GO:0005739">
    <property type="term" value="C:mitochondrion"/>
    <property type="evidence" value="ECO:0007669"/>
    <property type="project" value="TreeGrafter"/>
</dbReference>
<dbReference type="InParanoid" id="Q6BP18"/>
<reference evidence="2 3" key="1">
    <citation type="journal article" date="2004" name="Nature">
        <title>Genome evolution in yeasts.</title>
        <authorList>
            <consortium name="Genolevures"/>
            <person name="Dujon B."/>
            <person name="Sherman D."/>
            <person name="Fischer G."/>
            <person name="Durrens P."/>
            <person name="Casaregola S."/>
            <person name="Lafontaine I."/>
            <person name="de Montigny J."/>
            <person name="Marck C."/>
            <person name="Neuveglise C."/>
            <person name="Talla E."/>
            <person name="Goffard N."/>
            <person name="Frangeul L."/>
            <person name="Aigle M."/>
            <person name="Anthouard V."/>
            <person name="Babour A."/>
            <person name="Barbe V."/>
            <person name="Barnay S."/>
            <person name="Blanchin S."/>
            <person name="Beckerich J.M."/>
            <person name="Beyne E."/>
            <person name="Bleykasten C."/>
            <person name="Boisrame A."/>
            <person name="Boyer J."/>
            <person name="Cattolico L."/>
            <person name="Confanioleri F."/>
            <person name="de Daruvar A."/>
            <person name="Despons L."/>
            <person name="Fabre E."/>
            <person name="Fairhead C."/>
            <person name="Ferry-Dumazet H."/>
            <person name="Groppi A."/>
            <person name="Hantraye F."/>
            <person name="Hennequin C."/>
            <person name="Jauniaux N."/>
            <person name="Joyet P."/>
            <person name="Kachouri R."/>
            <person name="Kerrest A."/>
            <person name="Koszul R."/>
            <person name="Lemaire M."/>
            <person name="Lesur I."/>
            <person name="Ma L."/>
            <person name="Muller H."/>
            <person name="Nicaud J.M."/>
            <person name="Nikolski M."/>
            <person name="Oztas S."/>
            <person name="Ozier-Kalogeropoulos O."/>
            <person name="Pellenz S."/>
            <person name="Potier S."/>
            <person name="Richard G.F."/>
            <person name="Straub M.L."/>
            <person name="Suleau A."/>
            <person name="Swennene D."/>
            <person name="Tekaia F."/>
            <person name="Wesolowski-Louvel M."/>
            <person name="Westhof E."/>
            <person name="Wirth B."/>
            <person name="Zeniou-Meyer M."/>
            <person name="Zivanovic I."/>
            <person name="Bolotin-Fukuhara M."/>
            <person name="Thierry A."/>
            <person name="Bouchier C."/>
            <person name="Caudron B."/>
            <person name="Scarpelli C."/>
            <person name="Gaillardin C."/>
            <person name="Weissenbach J."/>
            <person name="Wincker P."/>
            <person name="Souciet J.L."/>
        </authorList>
    </citation>
    <scope>NUCLEOTIDE SEQUENCE [LARGE SCALE GENOMIC DNA]</scope>
    <source>
        <strain evidence="3">ATCC 36239 / CBS 767 / BCRC 21394 / JCM 1990 / NBRC 0083 / IGC 2968</strain>
    </source>
</reference>
<evidence type="ECO:0000313" key="3">
    <source>
        <dbReference type="Proteomes" id="UP000000599"/>
    </source>
</evidence>
<gene>
    <name evidence="2" type="ordered locus">DEHA2E17248g</name>
</gene>
<name>Q6BP18_DEBHA</name>
<dbReference type="HOGENOM" id="CLU_880308_0_0_1"/>
<dbReference type="eggNOG" id="ENOG502SDUW">
    <property type="taxonomic scope" value="Eukaryota"/>
</dbReference>
<protein>
    <submittedName>
        <fullName evidence="2">DEHA2E17248p</fullName>
    </submittedName>
</protein>
<dbReference type="Gene3D" id="3.30.420.10">
    <property type="entry name" value="Ribonuclease H-like superfamily/Ribonuclease H"/>
    <property type="match status" value="1"/>
</dbReference>
<dbReference type="InterPro" id="IPR036397">
    <property type="entry name" value="RNaseH_sf"/>
</dbReference>
<dbReference type="Proteomes" id="UP000000599">
    <property type="component" value="Chromosome E"/>
</dbReference>
<evidence type="ECO:0000259" key="1">
    <source>
        <dbReference type="Pfam" id="PF09159"/>
    </source>
</evidence>
<dbReference type="EMBL" id="CR382137">
    <property type="protein sequence ID" value="CAG88310.2"/>
    <property type="molecule type" value="Genomic_DNA"/>
</dbReference>
<dbReference type="PANTHER" id="PTHR28072:SF1">
    <property type="entry name" value="CRUCIFORM CUTTING ENDONUCLEASE 1, MITOCHONDRIAL-RELATED"/>
    <property type="match status" value="1"/>
</dbReference>
<dbReference type="InterPro" id="IPR015242">
    <property type="entry name" value="Ydc2_cat"/>
</dbReference>
<dbReference type="CDD" id="cd16963">
    <property type="entry name" value="CCE1"/>
    <property type="match status" value="1"/>
</dbReference>
<dbReference type="GO" id="GO:0000403">
    <property type="term" value="F:Y-form DNA binding"/>
    <property type="evidence" value="ECO:0007669"/>
    <property type="project" value="TreeGrafter"/>
</dbReference>
<sequence>MSINYQRQLSKYTNDVLSQVCTTCGLTVKPRKQDKIDAITNGMQMVARLPAKVNVLAIDVGVKNLSYCKLSQVGIGGDERPTLDIDQWKKIDLHEQYGSTYRPLTNDMTSLVDSKRYLSHLAFELVNDIVIRRDETPHVIVVENQRTRSNQLSSTLPNVLLNYTLENMVYSTIWTLQQQHPRLRDAMVMPMNASKMSHFWLNRFIDRPQNSQTKKLRIQLFFNWLYGDNDNAPFVHSFNLPERFGDFSSLHKSKYLLDQLGLPVVNNKIDDLIDSLLYGLTTHRSLQNQYSLLEVLNCNSDLLTFAEDRDKEHFRLIQKVIIDNNLELLNKPLKAKKSSAKTSAVSKL</sequence>
<dbReference type="Pfam" id="PF09159">
    <property type="entry name" value="Ydc2-catalyt"/>
    <property type="match status" value="1"/>
</dbReference>
<dbReference type="InterPro" id="IPR012337">
    <property type="entry name" value="RNaseH-like_sf"/>
</dbReference>
<dbReference type="RefSeq" id="XP_460052.2">
    <property type="nucleotide sequence ID" value="XM_460052.1"/>
</dbReference>
<organism evidence="2 3">
    <name type="scientific">Debaryomyces hansenii (strain ATCC 36239 / CBS 767 / BCRC 21394 / JCM 1990 / NBRC 0083 / IGC 2968)</name>
    <name type="common">Yeast</name>
    <name type="synonym">Torulaspora hansenii</name>
    <dbReference type="NCBI Taxonomy" id="284592"/>
    <lineage>
        <taxon>Eukaryota</taxon>
        <taxon>Fungi</taxon>
        <taxon>Dikarya</taxon>
        <taxon>Ascomycota</taxon>
        <taxon>Saccharomycotina</taxon>
        <taxon>Pichiomycetes</taxon>
        <taxon>Debaryomycetaceae</taxon>
        <taxon>Debaryomyces</taxon>
    </lineage>
</organism>
<evidence type="ECO:0000313" key="2">
    <source>
        <dbReference type="EMBL" id="CAG88310.2"/>
    </source>
</evidence>
<dbReference type="KEGG" id="dha:DEHA2E17248g"/>
<proteinExistence type="predicted"/>
<dbReference type="PANTHER" id="PTHR28072">
    <property type="entry name" value="CRUCIFORM CUTTING ENDONUCLEASE 1, MITOCHONDRIAL-RELATED"/>
    <property type="match status" value="1"/>
</dbReference>
<dbReference type="STRING" id="284592.Q6BP18"/>
<dbReference type="GeneID" id="2902815"/>
<dbReference type="AlphaFoldDB" id="Q6BP18"/>
<dbReference type="SUPFAM" id="SSF53098">
    <property type="entry name" value="Ribonuclease H-like"/>
    <property type="match status" value="1"/>
</dbReference>